<evidence type="ECO:0000256" key="1">
    <source>
        <dbReference type="SAM" id="Phobius"/>
    </source>
</evidence>
<name>A0ABU1ANQ6_9BACT</name>
<proteinExistence type="predicted"/>
<keyword evidence="1" id="KW-1133">Transmembrane helix</keyword>
<feature type="transmembrane region" description="Helical" evidence="1">
    <location>
        <begin position="56"/>
        <end position="78"/>
    </location>
</feature>
<dbReference type="EMBL" id="JARXIC010000085">
    <property type="protein sequence ID" value="MDQ8196422.1"/>
    <property type="molecule type" value="Genomic_DNA"/>
</dbReference>
<sequence length="133" mass="15590">MEKKLTPEEKQLIEREFFAQQDKMMRRRNFAYKTFLVGISCGIIGGALRGFHLLTFAYPVLIIIWFFCVMLYVGGGIFPTTLRKDLDMRWHFNPWREALLNLPESKTIIEAVALLTAPYFARMLALFIYLAFK</sequence>
<feature type="transmembrane region" description="Helical" evidence="1">
    <location>
        <begin position="30"/>
        <end position="50"/>
    </location>
</feature>
<comment type="caution">
    <text evidence="2">The sequence shown here is derived from an EMBL/GenBank/DDBJ whole genome shotgun (WGS) entry which is preliminary data.</text>
</comment>
<evidence type="ECO:0000313" key="2">
    <source>
        <dbReference type="EMBL" id="MDQ8196422.1"/>
    </source>
</evidence>
<reference evidence="2 3" key="1">
    <citation type="submission" date="2023-04" db="EMBL/GenBank/DDBJ databases">
        <title>A novel bacteria isolated from coastal sediment.</title>
        <authorList>
            <person name="Liu X.-J."/>
            <person name="Du Z.-J."/>
        </authorList>
    </citation>
    <scope>NUCLEOTIDE SEQUENCE [LARGE SCALE GENOMIC DNA]</scope>
    <source>
        <strain evidence="2 3">SDUM461004</strain>
    </source>
</reference>
<protein>
    <submittedName>
        <fullName evidence="2">Uncharacterized protein</fullName>
    </submittedName>
</protein>
<dbReference type="Proteomes" id="UP001243717">
    <property type="component" value="Unassembled WGS sequence"/>
</dbReference>
<organism evidence="2 3">
    <name type="scientific">Thalassobacterium sedimentorum</name>
    <dbReference type="NCBI Taxonomy" id="3041258"/>
    <lineage>
        <taxon>Bacteria</taxon>
        <taxon>Pseudomonadati</taxon>
        <taxon>Verrucomicrobiota</taxon>
        <taxon>Opitutia</taxon>
        <taxon>Puniceicoccales</taxon>
        <taxon>Coraliomargaritaceae</taxon>
        <taxon>Thalassobacterium</taxon>
    </lineage>
</organism>
<dbReference type="RefSeq" id="WP_308986854.1">
    <property type="nucleotide sequence ID" value="NZ_JARXIC010000085.1"/>
</dbReference>
<keyword evidence="3" id="KW-1185">Reference proteome</keyword>
<gene>
    <name evidence="2" type="ORF">QEH59_18480</name>
</gene>
<accession>A0ABU1ANQ6</accession>
<feature type="transmembrane region" description="Helical" evidence="1">
    <location>
        <begin position="111"/>
        <end position="132"/>
    </location>
</feature>
<keyword evidence="1" id="KW-0812">Transmembrane</keyword>
<keyword evidence="1" id="KW-0472">Membrane</keyword>
<evidence type="ECO:0000313" key="3">
    <source>
        <dbReference type="Proteomes" id="UP001243717"/>
    </source>
</evidence>